<dbReference type="SMART" id="SM00477">
    <property type="entry name" value="NUC"/>
    <property type="match status" value="1"/>
</dbReference>
<dbReference type="GO" id="GO:0016787">
    <property type="term" value="F:hydrolase activity"/>
    <property type="evidence" value="ECO:0007669"/>
    <property type="project" value="UniProtKB-KW"/>
</dbReference>
<keyword evidence="6 10" id="KW-0378">Hydrolase</keyword>
<dbReference type="EMBL" id="CP060695">
    <property type="protein sequence ID" value="QNM85639.1"/>
    <property type="molecule type" value="Genomic_DNA"/>
</dbReference>
<dbReference type="RefSeq" id="WP_187482541.1">
    <property type="nucleotide sequence ID" value="NZ_CP060695.1"/>
</dbReference>
<comment type="cofactor">
    <cofactor evidence="1 10">
        <name>Mg(2+)</name>
        <dbReference type="ChEBI" id="CHEBI:18420"/>
    </cofactor>
</comment>
<dbReference type="EC" id="3.1.30.-" evidence="10"/>
<dbReference type="PROSITE" id="PS01070">
    <property type="entry name" value="NUCLEASE_NON_SPEC"/>
    <property type="match status" value="1"/>
</dbReference>
<keyword evidence="14" id="KW-1185">Reference proteome</keyword>
<evidence type="ECO:0000256" key="7">
    <source>
        <dbReference type="ARBA" id="ARBA00022842"/>
    </source>
</evidence>
<evidence type="ECO:0000256" key="1">
    <source>
        <dbReference type="ARBA" id="ARBA00001946"/>
    </source>
</evidence>
<evidence type="ECO:0000256" key="9">
    <source>
        <dbReference type="PIRSR" id="PIRSR640255-2"/>
    </source>
</evidence>
<keyword evidence="4 9" id="KW-0479">Metal-binding</keyword>
<keyword evidence="5 10" id="KW-0255">Endonuclease</keyword>
<name>A0A7G9LAJ0_9FLAO</name>
<dbReference type="GO" id="GO:0004519">
    <property type="term" value="F:endonuclease activity"/>
    <property type="evidence" value="ECO:0007669"/>
    <property type="project" value="UniProtKB-UniRule"/>
</dbReference>
<feature type="active site" description="Proton acceptor" evidence="8">
    <location>
        <position position="116"/>
    </location>
</feature>
<dbReference type="Proteomes" id="UP000515808">
    <property type="component" value="Chromosome"/>
</dbReference>
<dbReference type="AlphaFoldDB" id="A0A7G9LAJ0"/>
<proteinExistence type="inferred from homology"/>
<evidence type="ECO:0000259" key="11">
    <source>
        <dbReference type="SMART" id="SM00477"/>
    </source>
</evidence>
<dbReference type="InterPro" id="IPR001604">
    <property type="entry name" value="Endo_G_ENPP1-like_dom"/>
</dbReference>
<evidence type="ECO:0000256" key="2">
    <source>
        <dbReference type="ARBA" id="ARBA00010052"/>
    </source>
</evidence>
<accession>A0A7G9LAJ0</accession>
<dbReference type="InterPro" id="IPR044925">
    <property type="entry name" value="His-Me_finger_sf"/>
</dbReference>
<dbReference type="Pfam" id="PF01223">
    <property type="entry name" value="Endonuclease_NS"/>
    <property type="match status" value="1"/>
</dbReference>
<evidence type="ECO:0000313" key="13">
    <source>
        <dbReference type="EMBL" id="QNM85639.1"/>
    </source>
</evidence>
<dbReference type="KEGG" id="ppec:H9W90_00510"/>
<dbReference type="GO" id="GO:0003676">
    <property type="term" value="F:nucleic acid binding"/>
    <property type="evidence" value="ECO:0007669"/>
    <property type="project" value="InterPro"/>
</dbReference>
<comment type="similarity">
    <text evidence="2 10">Belongs to the DNA/RNA non-specific endonuclease family.</text>
</comment>
<evidence type="ECO:0000256" key="3">
    <source>
        <dbReference type="ARBA" id="ARBA00022722"/>
    </source>
</evidence>
<gene>
    <name evidence="13" type="ORF">H9W90_00510</name>
</gene>
<feature type="domain" description="DNA/RNA non-specific endonuclease/pyrophosphatase/phosphodiesterase" evidence="12">
    <location>
        <begin position="54"/>
        <end position="247"/>
    </location>
</feature>
<feature type="domain" description="ENPP1-3/EXOG-like endonuclease/phosphodiesterase" evidence="11">
    <location>
        <begin position="55"/>
        <end position="247"/>
    </location>
</feature>
<organism evidence="13 14">
    <name type="scientific">Polaribacter pectinis</name>
    <dbReference type="NCBI Taxonomy" id="2738844"/>
    <lineage>
        <taxon>Bacteria</taxon>
        <taxon>Pseudomonadati</taxon>
        <taxon>Bacteroidota</taxon>
        <taxon>Flavobacteriia</taxon>
        <taxon>Flavobacteriales</taxon>
        <taxon>Flavobacteriaceae</taxon>
    </lineage>
</organism>
<dbReference type="InterPro" id="IPR040255">
    <property type="entry name" value="Non-specific_endonuclease"/>
</dbReference>
<evidence type="ECO:0000256" key="4">
    <source>
        <dbReference type="ARBA" id="ARBA00022723"/>
    </source>
</evidence>
<dbReference type="PANTHER" id="PTHR13966">
    <property type="entry name" value="ENDONUCLEASE RELATED"/>
    <property type="match status" value="1"/>
</dbReference>
<evidence type="ECO:0000256" key="5">
    <source>
        <dbReference type="ARBA" id="ARBA00022759"/>
    </source>
</evidence>
<dbReference type="InterPro" id="IPR044929">
    <property type="entry name" value="DNA/RNA_non-sp_Endonuclease_sf"/>
</dbReference>
<dbReference type="InterPro" id="IPR018524">
    <property type="entry name" value="DNA/RNA_endonuclease_AS"/>
</dbReference>
<dbReference type="CDD" id="cd00091">
    <property type="entry name" value="NUC"/>
    <property type="match status" value="1"/>
</dbReference>
<protein>
    <recommendedName>
        <fullName evidence="10">Endonuclease</fullName>
        <ecNumber evidence="10">3.1.30.-</ecNumber>
    </recommendedName>
</protein>
<dbReference type="GO" id="GO:0046872">
    <property type="term" value="F:metal ion binding"/>
    <property type="evidence" value="ECO:0007669"/>
    <property type="project" value="UniProtKB-KW"/>
</dbReference>
<evidence type="ECO:0000313" key="14">
    <source>
        <dbReference type="Proteomes" id="UP000515808"/>
    </source>
</evidence>
<dbReference type="SUPFAM" id="SSF54060">
    <property type="entry name" value="His-Me finger endonucleases"/>
    <property type="match status" value="1"/>
</dbReference>
<reference evidence="13 14" key="1">
    <citation type="submission" date="2020-08" db="EMBL/GenBank/DDBJ databases">
        <title>Polaribacter sp. L12M9 isolated from gut of the Korean scallop.</title>
        <authorList>
            <person name="Jeong Y.S."/>
        </authorList>
    </citation>
    <scope>NUCLEOTIDE SEQUENCE [LARGE SCALE GENOMIC DNA]</scope>
    <source>
        <strain evidence="13 14">L12M9</strain>
    </source>
</reference>
<dbReference type="InterPro" id="IPR020821">
    <property type="entry name" value="ENPP1-3/EXOG-like_nuc-like"/>
</dbReference>
<dbReference type="Gene3D" id="3.40.570.10">
    <property type="entry name" value="Extracellular Endonuclease, subunit A"/>
    <property type="match status" value="1"/>
</dbReference>
<dbReference type="SMART" id="SM00892">
    <property type="entry name" value="Endonuclease_NS"/>
    <property type="match status" value="1"/>
</dbReference>
<keyword evidence="3 10" id="KW-0540">Nuclease</keyword>
<sequence length="264" mass="30651">MKPKKIIALIALLILFSVYYFQEKNKNTSTINAIENNKANFNFLPTSTTGVVVKHNGYSLSYSEKHEQAEWIAYSLDKKDIVYTNRKRPYFNEDPKVKTKSADWRSYKNSGYDRGHLCPAGDRRLTLDGYNETFLTSNISPQNHEFNAGIWNKLEQKTRYWAKKYNHLYVVTGGILENNLPTIGKDKVSVPNQFYKILLDYTEPEIKAIAFLLPHKESNKPLNNFVISIDELEEKTGIDFFPNLPDNIENKLEASSNYKNWSFR</sequence>
<evidence type="ECO:0000256" key="6">
    <source>
        <dbReference type="ARBA" id="ARBA00022801"/>
    </source>
</evidence>
<keyword evidence="7" id="KW-0460">Magnesium</keyword>
<dbReference type="PANTHER" id="PTHR13966:SF5">
    <property type="entry name" value="ENDONUCLEASE G, MITOCHONDRIAL"/>
    <property type="match status" value="1"/>
</dbReference>
<feature type="binding site" evidence="9">
    <location>
        <position position="147"/>
    </location>
    <ligand>
        <name>Mg(2+)</name>
        <dbReference type="ChEBI" id="CHEBI:18420"/>
        <note>catalytic</note>
    </ligand>
</feature>
<evidence type="ECO:0000256" key="8">
    <source>
        <dbReference type="PIRSR" id="PIRSR640255-1"/>
    </source>
</evidence>
<evidence type="ECO:0000256" key="10">
    <source>
        <dbReference type="RuleBase" id="RU366055"/>
    </source>
</evidence>
<evidence type="ECO:0000259" key="12">
    <source>
        <dbReference type="SMART" id="SM00892"/>
    </source>
</evidence>